<keyword evidence="3" id="KW-1185">Reference proteome</keyword>
<evidence type="ECO:0008006" key="4">
    <source>
        <dbReference type="Google" id="ProtNLM"/>
    </source>
</evidence>
<name>A0ABP8S4Q8_9PSEU</name>
<evidence type="ECO:0000256" key="1">
    <source>
        <dbReference type="SAM" id="MobiDB-lite"/>
    </source>
</evidence>
<dbReference type="EMBL" id="BAABGT010000125">
    <property type="protein sequence ID" value="GAA4561098.1"/>
    <property type="molecule type" value="Genomic_DNA"/>
</dbReference>
<proteinExistence type="predicted"/>
<evidence type="ECO:0000313" key="3">
    <source>
        <dbReference type="Proteomes" id="UP001501598"/>
    </source>
</evidence>
<feature type="region of interest" description="Disordered" evidence="1">
    <location>
        <begin position="1"/>
        <end position="29"/>
    </location>
</feature>
<reference evidence="3" key="1">
    <citation type="journal article" date="2019" name="Int. J. Syst. Evol. Microbiol.">
        <title>The Global Catalogue of Microorganisms (GCM) 10K type strain sequencing project: providing services to taxonomists for standard genome sequencing and annotation.</title>
        <authorList>
            <consortium name="The Broad Institute Genomics Platform"/>
            <consortium name="The Broad Institute Genome Sequencing Center for Infectious Disease"/>
            <person name="Wu L."/>
            <person name="Ma J."/>
        </authorList>
    </citation>
    <scope>NUCLEOTIDE SEQUENCE [LARGE SCALE GENOMIC DNA]</scope>
    <source>
        <strain evidence="3">JCM 17906</strain>
    </source>
</reference>
<gene>
    <name evidence="2" type="ORF">GCM10023175_72430</name>
</gene>
<comment type="caution">
    <text evidence="2">The sequence shown here is derived from an EMBL/GenBank/DDBJ whole genome shotgun (WGS) entry which is preliminary data.</text>
</comment>
<accession>A0ABP8S4Q8</accession>
<protein>
    <recommendedName>
        <fullName evidence="4">Homeodomain-like domain-containing protein</fullName>
    </recommendedName>
</protein>
<organism evidence="2 3">
    <name type="scientific">Pseudonocardia xishanensis</name>
    <dbReference type="NCBI Taxonomy" id="630995"/>
    <lineage>
        <taxon>Bacteria</taxon>
        <taxon>Bacillati</taxon>
        <taxon>Actinomycetota</taxon>
        <taxon>Actinomycetes</taxon>
        <taxon>Pseudonocardiales</taxon>
        <taxon>Pseudonocardiaceae</taxon>
        <taxon>Pseudonocardia</taxon>
    </lineage>
</organism>
<sequence length="74" mass="8466">MARLLTAPVGDMSDDDLRSAVQQSERIRDASRRRTGRLLAEMHSRGMSWPAIARTTGIRQTTAYDWARIYLNED</sequence>
<dbReference type="Proteomes" id="UP001501598">
    <property type="component" value="Unassembled WGS sequence"/>
</dbReference>
<evidence type="ECO:0000313" key="2">
    <source>
        <dbReference type="EMBL" id="GAA4561098.1"/>
    </source>
</evidence>